<evidence type="ECO:0000313" key="2">
    <source>
        <dbReference type="EMBL" id="PIC22916.1"/>
    </source>
</evidence>
<name>A0A2G5T758_9PELO</name>
<dbReference type="PANTHER" id="PTHR21566:SF2">
    <property type="entry name" value="CILIA- AND FLAGELLA-ASSOCIATED PROTEIN 251-LIKE-RELATED"/>
    <property type="match status" value="1"/>
</dbReference>
<dbReference type="InterPro" id="IPR007883">
    <property type="entry name" value="DUF713"/>
</dbReference>
<dbReference type="PANTHER" id="PTHR21566">
    <property type="entry name" value="CILIA- AND FLAGELLA-ASSOCIATED PROTEIN 251-LIKE-RELATED-RELATED"/>
    <property type="match status" value="1"/>
</dbReference>
<gene>
    <name evidence="2" type="primary">Cnig_chr_V.g16802</name>
    <name evidence="2" type="ORF">B9Z55_016802</name>
</gene>
<organism evidence="2 3">
    <name type="scientific">Caenorhabditis nigoni</name>
    <dbReference type="NCBI Taxonomy" id="1611254"/>
    <lineage>
        <taxon>Eukaryota</taxon>
        <taxon>Metazoa</taxon>
        <taxon>Ecdysozoa</taxon>
        <taxon>Nematoda</taxon>
        <taxon>Chromadorea</taxon>
        <taxon>Rhabditida</taxon>
        <taxon>Rhabditina</taxon>
        <taxon>Rhabditomorpha</taxon>
        <taxon>Rhabditoidea</taxon>
        <taxon>Rhabditidae</taxon>
        <taxon>Peloderinae</taxon>
        <taxon>Caenorhabditis</taxon>
    </lineage>
</organism>
<accession>A0A2G5T758</accession>
<feature type="compositionally biased region" description="Basic and acidic residues" evidence="1">
    <location>
        <begin position="233"/>
        <end position="249"/>
    </location>
</feature>
<dbReference type="AlphaFoldDB" id="A0A2G5T758"/>
<protein>
    <submittedName>
        <fullName evidence="2">Uncharacterized protein</fullName>
    </submittedName>
</protein>
<reference evidence="3" key="1">
    <citation type="submission" date="2017-10" db="EMBL/GenBank/DDBJ databases">
        <title>Rapid genome shrinkage in a self-fertile nematode reveals novel sperm competition proteins.</title>
        <authorList>
            <person name="Yin D."/>
            <person name="Schwarz E.M."/>
            <person name="Thomas C.G."/>
            <person name="Felde R.L."/>
            <person name="Korf I.F."/>
            <person name="Cutter A.D."/>
            <person name="Schartner C.M."/>
            <person name="Ralston E.J."/>
            <person name="Meyer B.J."/>
            <person name="Haag E.S."/>
        </authorList>
    </citation>
    <scope>NUCLEOTIDE SEQUENCE [LARGE SCALE GENOMIC DNA]</scope>
    <source>
        <strain evidence="3">JU1422</strain>
    </source>
</reference>
<comment type="caution">
    <text evidence="2">The sequence shown here is derived from an EMBL/GenBank/DDBJ whole genome shotgun (WGS) entry which is preliminary data.</text>
</comment>
<keyword evidence="3" id="KW-1185">Reference proteome</keyword>
<evidence type="ECO:0000256" key="1">
    <source>
        <dbReference type="SAM" id="MobiDB-lite"/>
    </source>
</evidence>
<feature type="region of interest" description="Disordered" evidence="1">
    <location>
        <begin position="624"/>
        <end position="679"/>
    </location>
</feature>
<feature type="region of interest" description="Disordered" evidence="1">
    <location>
        <begin position="305"/>
        <end position="326"/>
    </location>
</feature>
<feature type="compositionally biased region" description="Polar residues" evidence="1">
    <location>
        <begin position="405"/>
        <end position="418"/>
    </location>
</feature>
<sequence>MVVNLDLTEKTIDCFNECAKKGNYEKFVDENQKFIKTLSDNLKKVKFPVHEIISNMVSQNCKFYMDYLTKWNPRDHRVVVPGTTLLERDTPNLVEDLKRALSIRNWNQFYSEYYATADFIIKEARKQGVLDFQIEQGPAIFESFQERDLFVTNMQGSTNDEILEHQNTPLETKNSREMISRVEAYPESHQLEMNPPSLHSGTHARLSDNSTNGLHGSKKSDHHNRLDNSPGVRLRDVPISEQPQIDRETSSTSYENSIAQPYISLLDVYKNASLSSAPQVQHVHNTTGTNRTSQINRNAYEPLEDVQTQNPKERYSRKSPFNMIGQDSQNTIIPSAYKAGFSVDDALQNREFQGTRELLPPYKNRSLSNAPHNQHAHDAHETTRTTPTHKPAQEPPQDIPKHDSQISCSKQSPFNTIDQDSEHTVIQSEYKPGFSVDDALRAIETGMALDGSLSRMDLRSPRLIFSQTSAIHNPNQSISDYREDMNLATLLPQATLPIYESLNNSSSSREMSLCRDFEKNEAKKTELESKRKREMDDLKLWFEVRATAIEEKIDKICGEMRNEQNEANRRIEDKLNTVIETFNKMMLSTTTKSSQPTFLESIPEADDSHRNTVHVEREVNERVVDSTGANQVQQVHERFEIPKQVNLDVDPDGVSQEPHDSSEESEEEDLEQRLAEQNRVYGEKLKTIKERRNQLNKEATIEHEELINRFSRRAAGRYSVH</sequence>
<feature type="region of interest" description="Disordered" evidence="1">
    <location>
        <begin position="191"/>
        <end position="253"/>
    </location>
</feature>
<evidence type="ECO:0000313" key="3">
    <source>
        <dbReference type="Proteomes" id="UP000230233"/>
    </source>
</evidence>
<proteinExistence type="predicted"/>
<dbReference type="Proteomes" id="UP000230233">
    <property type="component" value="Chromosome V"/>
</dbReference>
<feature type="region of interest" description="Disordered" evidence="1">
    <location>
        <begin position="362"/>
        <end position="423"/>
    </location>
</feature>
<dbReference type="EMBL" id="PDUG01000005">
    <property type="protein sequence ID" value="PIC22916.1"/>
    <property type="molecule type" value="Genomic_DNA"/>
</dbReference>